<protein>
    <submittedName>
        <fullName evidence="3">Alpha/beta hydrolase</fullName>
    </submittedName>
</protein>
<dbReference type="SUPFAM" id="SSF53474">
    <property type="entry name" value="alpha/beta-Hydrolases"/>
    <property type="match status" value="1"/>
</dbReference>
<evidence type="ECO:0000313" key="4">
    <source>
        <dbReference type="Proteomes" id="UP001321580"/>
    </source>
</evidence>
<dbReference type="EMBL" id="JASGBI010000001">
    <property type="protein sequence ID" value="MDI9237380.1"/>
    <property type="molecule type" value="Genomic_DNA"/>
</dbReference>
<dbReference type="GO" id="GO:0016787">
    <property type="term" value="F:hydrolase activity"/>
    <property type="evidence" value="ECO:0007669"/>
    <property type="project" value="UniProtKB-KW"/>
</dbReference>
<accession>A0ABT6XBR6</accession>
<evidence type="ECO:0000259" key="2">
    <source>
        <dbReference type="Pfam" id="PF12697"/>
    </source>
</evidence>
<gene>
    <name evidence="3" type="ORF">QLQ15_00445</name>
</gene>
<keyword evidence="4" id="KW-1185">Reference proteome</keyword>
<feature type="signal peptide" evidence="1">
    <location>
        <begin position="1"/>
        <end position="31"/>
    </location>
</feature>
<reference evidence="3 4" key="1">
    <citation type="submission" date="2023-05" db="EMBL/GenBank/DDBJ databases">
        <title>Lysobacter sp. strain LF1 Genome sequencing and assembly.</title>
        <authorList>
            <person name="Jung Y."/>
        </authorList>
    </citation>
    <scope>NUCLEOTIDE SEQUENCE [LARGE SCALE GENOMIC DNA]</scope>
    <source>
        <strain evidence="3 4">LF1</strain>
    </source>
</reference>
<dbReference type="InterPro" id="IPR000073">
    <property type="entry name" value="AB_hydrolase_1"/>
</dbReference>
<dbReference type="Proteomes" id="UP001321580">
    <property type="component" value="Unassembled WGS sequence"/>
</dbReference>
<organism evidence="3 4">
    <name type="scientific">Lysobacter stagni</name>
    <dbReference type="NCBI Taxonomy" id="3045172"/>
    <lineage>
        <taxon>Bacteria</taxon>
        <taxon>Pseudomonadati</taxon>
        <taxon>Pseudomonadota</taxon>
        <taxon>Gammaproteobacteria</taxon>
        <taxon>Lysobacterales</taxon>
        <taxon>Lysobacteraceae</taxon>
        <taxon>Lysobacter</taxon>
    </lineage>
</organism>
<dbReference type="InterPro" id="IPR029058">
    <property type="entry name" value="AB_hydrolase_fold"/>
</dbReference>
<feature type="domain" description="AB hydrolase-1" evidence="2">
    <location>
        <begin position="50"/>
        <end position="297"/>
    </location>
</feature>
<dbReference type="PANTHER" id="PTHR43798">
    <property type="entry name" value="MONOACYLGLYCEROL LIPASE"/>
    <property type="match status" value="1"/>
</dbReference>
<proteinExistence type="predicted"/>
<keyword evidence="1" id="KW-0732">Signal</keyword>
<dbReference type="InterPro" id="IPR050266">
    <property type="entry name" value="AB_hydrolase_sf"/>
</dbReference>
<keyword evidence="3" id="KW-0378">Hydrolase</keyword>
<name>A0ABT6XBR6_9GAMM</name>
<dbReference type="Gene3D" id="3.40.50.1820">
    <property type="entry name" value="alpha/beta hydrolase"/>
    <property type="match status" value="1"/>
</dbReference>
<dbReference type="Pfam" id="PF12697">
    <property type="entry name" value="Abhydrolase_6"/>
    <property type="match status" value="1"/>
</dbReference>
<feature type="chain" id="PRO_5046430448" evidence="1">
    <location>
        <begin position="32"/>
        <end position="310"/>
    </location>
</feature>
<evidence type="ECO:0000313" key="3">
    <source>
        <dbReference type="EMBL" id="MDI9237380.1"/>
    </source>
</evidence>
<comment type="caution">
    <text evidence="3">The sequence shown here is derived from an EMBL/GenBank/DDBJ whole genome shotgun (WGS) entry which is preliminary data.</text>
</comment>
<sequence length="310" mass="33717">MIRKSLAHKSVFRLTGYLMFGVLLLSGRAFAAPQAFEELQVEVIGKGRPVLMIPGLNSGPDTWRETCAALQADHVQCHLVQLPGFAGLPAAKDASKDAWLADMRDRLLAYIDARGLKRPVVVGHSLGGELGLQMAIARPELLEGLVVVDSLPFFPAATNPAATTDAVRPMAEGMRQRMLKQDDAAYRAGALAAVKGMAHAAERVATLQRWGEASDRATTTQAMYELMTVDLRPQLSKIRTPTLVLGSWAGYAPYGATLESTRAIFAREYANLSGVRIEMSQDGYHFLMWDDPQWVLAQVRGFIASPAPGK</sequence>
<evidence type="ECO:0000256" key="1">
    <source>
        <dbReference type="SAM" id="SignalP"/>
    </source>
</evidence>
<dbReference type="RefSeq" id="WP_283210906.1">
    <property type="nucleotide sequence ID" value="NZ_JASGBI010000001.1"/>
</dbReference>